<gene>
    <name evidence="2" type="ORF">CHS0354_009304</name>
</gene>
<accession>A0AAE0SNJ7</accession>
<protein>
    <submittedName>
        <fullName evidence="2">Uncharacterized protein</fullName>
    </submittedName>
</protein>
<keyword evidence="1" id="KW-1133">Transmembrane helix</keyword>
<reference evidence="2" key="1">
    <citation type="journal article" date="2021" name="Genome Biol. Evol.">
        <title>A High-Quality Reference Genome for a Parasitic Bivalve with Doubly Uniparental Inheritance (Bivalvia: Unionida).</title>
        <authorList>
            <person name="Smith C.H."/>
        </authorList>
    </citation>
    <scope>NUCLEOTIDE SEQUENCE</scope>
    <source>
        <strain evidence="2">CHS0354</strain>
    </source>
</reference>
<reference evidence="2" key="3">
    <citation type="submission" date="2023-05" db="EMBL/GenBank/DDBJ databases">
        <authorList>
            <person name="Smith C.H."/>
        </authorList>
    </citation>
    <scope>NUCLEOTIDE SEQUENCE</scope>
    <source>
        <strain evidence="2">CHS0354</strain>
        <tissue evidence="2">Mantle</tissue>
    </source>
</reference>
<feature type="transmembrane region" description="Helical" evidence="1">
    <location>
        <begin position="61"/>
        <end position="92"/>
    </location>
</feature>
<feature type="transmembrane region" description="Helical" evidence="1">
    <location>
        <begin position="6"/>
        <end position="23"/>
    </location>
</feature>
<proteinExistence type="predicted"/>
<keyword evidence="1" id="KW-0812">Transmembrane</keyword>
<sequence length="107" mass="11956">MTGTMIIMVLMIAAMGMFANLWYKGKFIPYLISVYTAFFHILLKMFHWLRRILGAHLADGSVAGIVATLVMVALEATAQLVAFGGQLVFAYIRSIDYKVMISPDLYT</sequence>
<keyword evidence="3" id="KW-1185">Reference proteome</keyword>
<comment type="caution">
    <text evidence="2">The sequence shown here is derived from an EMBL/GenBank/DDBJ whole genome shotgun (WGS) entry which is preliminary data.</text>
</comment>
<dbReference type="Proteomes" id="UP001195483">
    <property type="component" value="Unassembled WGS sequence"/>
</dbReference>
<keyword evidence="1" id="KW-0472">Membrane</keyword>
<name>A0AAE0SNJ7_9BIVA</name>
<dbReference type="AlphaFoldDB" id="A0AAE0SNJ7"/>
<dbReference type="EMBL" id="JAEAOA010000605">
    <property type="protein sequence ID" value="KAK3594919.1"/>
    <property type="molecule type" value="Genomic_DNA"/>
</dbReference>
<feature type="non-terminal residue" evidence="2">
    <location>
        <position position="1"/>
    </location>
</feature>
<evidence type="ECO:0000256" key="1">
    <source>
        <dbReference type="SAM" id="Phobius"/>
    </source>
</evidence>
<feature type="transmembrane region" description="Helical" evidence="1">
    <location>
        <begin position="30"/>
        <end position="49"/>
    </location>
</feature>
<organism evidence="2 3">
    <name type="scientific">Potamilus streckersoni</name>
    <dbReference type="NCBI Taxonomy" id="2493646"/>
    <lineage>
        <taxon>Eukaryota</taxon>
        <taxon>Metazoa</taxon>
        <taxon>Spiralia</taxon>
        <taxon>Lophotrochozoa</taxon>
        <taxon>Mollusca</taxon>
        <taxon>Bivalvia</taxon>
        <taxon>Autobranchia</taxon>
        <taxon>Heteroconchia</taxon>
        <taxon>Palaeoheterodonta</taxon>
        <taxon>Unionida</taxon>
        <taxon>Unionoidea</taxon>
        <taxon>Unionidae</taxon>
        <taxon>Ambleminae</taxon>
        <taxon>Lampsilini</taxon>
        <taxon>Potamilus</taxon>
    </lineage>
</organism>
<reference evidence="2" key="2">
    <citation type="journal article" date="2021" name="Genome Biol. Evol.">
        <title>Developing a high-quality reference genome for a parasitic bivalve with doubly uniparental inheritance (Bivalvia: Unionida).</title>
        <authorList>
            <person name="Smith C.H."/>
        </authorList>
    </citation>
    <scope>NUCLEOTIDE SEQUENCE</scope>
    <source>
        <strain evidence="2">CHS0354</strain>
        <tissue evidence="2">Mantle</tissue>
    </source>
</reference>
<evidence type="ECO:0000313" key="2">
    <source>
        <dbReference type="EMBL" id="KAK3594919.1"/>
    </source>
</evidence>
<evidence type="ECO:0000313" key="3">
    <source>
        <dbReference type="Proteomes" id="UP001195483"/>
    </source>
</evidence>